<dbReference type="Proteomes" id="UP000183816">
    <property type="component" value="Unassembled WGS sequence"/>
</dbReference>
<keyword evidence="1" id="KW-0472">Membrane</keyword>
<dbReference type="EMBL" id="FNJK01000001">
    <property type="protein sequence ID" value="SDO61350.1"/>
    <property type="molecule type" value="Genomic_DNA"/>
</dbReference>
<proteinExistence type="predicted"/>
<organism evidence="2 3">
    <name type="scientific">Streptococcus equinus</name>
    <name type="common">Streptococcus bovis</name>
    <dbReference type="NCBI Taxonomy" id="1335"/>
    <lineage>
        <taxon>Bacteria</taxon>
        <taxon>Bacillati</taxon>
        <taxon>Bacillota</taxon>
        <taxon>Bacilli</taxon>
        <taxon>Lactobacillales</taxon>
        <taxon>Streptococcaceae</taxon>
        <taxon>Streptococcus</taxon>
    </lineage>
</organism>
<feature type="transmembrane region" description="Helical" evidence="1">
    <location>
        <begin position="20"/>
        <end position="40"/>
    </location>
</feature>
<keyword evidence="1" id="KW-1133">Transmembrane helix</keyword>
<dbReference type="RefSeq" id="WP_074481795.1">
    <property type="nucleotide sequence ID" value="NZ_FNJK01000001.1"/>
</dbReference>
<dbReference type="AlphaFoldDB" id="A0A1H0L032"/>
<dbReference type="InterPro" id="IPR011990">
    <property type="entry name" value="TPR-like_helical_dom_sf"/>
</dbReference>
<evidence type="ECO:0000313" key="3">
    <source>
        <dbReference type="Proteomes" id="UP000183816"/>
    </source>
</evidence>
<sequence length="257" mass="30506">MKNKFQKWVSRQPSMFICNLPKIFLAFIMIPIVWCIYQLFQVQKDSTIILLLLFIIIIECFWIFSYKLVLNSVQLILTENIDLQKYSQCLLRILSHHFLGKKKLQLQSDFVKAQVAFLRGNFEESLQLLTQLKNNEVFSSSSETLKENQLYYEFLNYCKLSQFENAEILLDKLPEEYKESSKFILKVLRGNVSDYVFESEPRTKLVKIGRCYYQALNYLNANDKSSAKENFQKIANENPELFYVREAKKYLEELDNK</sequence>
<name>A0A1H0L032_STREI</name>
<keyword evidence="1" id="KW-0812">Transmembrane</keyword>
<feature type="transmembrane region" description="Helical" evidence="1">
    <location>
        <begin position="46"/>
        <end position="64"/>
    </location>
</feature>
<evidence type="ECO:0000256" key="1">
    <source>
        <dbReference type="SAM" id="Phobius"/>
    </source>
</evidence>
<evidence type="ECO:0000313" key="2">
    <source>
        <dbReference type="EMBL" id="SDO61350.1"/>
    </source>
</evidence>
<protein>
    <recommendedName>
        <fullName evidence="4">Tetratricopeptide repeat protein</fullName>
    </recommendedName>
</protein>
<reference evidence="2 3" key="1">
    <citation type="submission" date="2016-10" db="EMBL/GenBank/DDBJ databases">
        <authorList>
            <person name="de Groot N.N."/>
        </authorList>
    </citation>
    <scope>NUCLEOTIDE SEQUENCE [LARGE SCALE GENOMIC DNA]</scope>
    <source>
        <strain evidence="2 3">Sb04</strain>
    </source>
</reference>
<dbReference type="OrthoDB" id="2235711at2"/>
<accession>A0A1H0L032</accession>
<gene>
    <name evidence="2" type="ORF">SAMN05216347_101565</name>
</gene>
<dbReference type="Gene3D" id="1.25.40.10">
    <property type="entry name" value="Tetratricopeptide repeat domain"/>
    <property type="match status" value="1"/>
</dbReference>
<evidence type="ECO:0008006" key="4">
    <source>
        <dbReference type="Google" id="ProtNLM"/>
    </source>
</evidence>